<dbReference type="Proteomes" id="UP000606490">
    <property type="component" value="Unassembled WGS sequence"/>
</dbReference>
<proteinExistence type="predicted"/>
<organism evidence="2 3">
    <name type="scientific">Belnapia mucosa</name>
    <dbReference type="NCBI Taxonomy" id="2804532"/>
    <lineage>
        <taxon>Bacteria</taxon>
        <taxon>Pseudomonadati</taxon>
        <taxon>Pseudomonadota</taxon>
        <taxon>Alphaproteobacteria</taxon>
        <taxon>Acetobacterales</taxon>
        <taxon>Roseomonadaceae</taxon>
        <taxon>Belnapia</taxon>
    </lineage>
</organism>
<gene>
    <name evidence="2" type="ORF">JMJ55_10910</name>
</gene>
<accession>A0ABS1V2B1</accession>
<name>A0ABS1V2B1_9PROT</name>
<reference evidence="2 3" key="1">
    <citation type="submission" date="2021-01" db="EMBL/GenBank/DDBJ databases">
        <title>Belnapia mucosa sp. nov. and Belnapia arida sp. nov., isolated from the Tabernas Desert (Almeria, Spain).</title>
        <authorList>
            <person name="Molina-Menor E."/>
            <person name="Vidal-Verdu A."/>
            <person name="Calonge A."/>
            <person name="Satari L."/>
            <person name="Pereto Magraner J."/>
            <person name="Porcar Miralles M."/>
        </authorList>
    </citation>
    <scope>NUCLEOTIDE SEQUENCE [LARGE SCALE GENOMIC DNA]</scope>
    <source>
        <strain evidence="2 3">T6</strain>
    </source>
</reference>
<dbReference type="EMBL" id="JAEUXJ010000004">
    <property type="protein sequence ID" value="MBL6455834.1"/>
    <property type="molecule type" value="Genomic_DNA"/>
</dbReference>
<sequence>MAPAPQRRKALRAGRMRKHEAGAPRPGRTGDGMTLKVSIAEMAVFQRLNQARSRVGPAEIVFAQDSDIGPEDVATFREATQRYGLLIVMRCPKRGAVAFQGVFRPKRWADGHDSGGNTVKSGESGLGVHPERGNLFVSDYDMMSLWTRAEGGGYRKLFASALTPGAERGSWKREAMDAVRLLNTALQSKLQHGAQDDFTPPPGGKHPGVKPDTRFAAFREGEATYLPDMAAGRAYYGQWGLYWPYNDQGEFLGAAKP</sequence>
<keyword evidence="3" id="KW-1185">Reference proteome</keyword>
<evidence type="ECO:0000313" key="3">
    <source>
        <dbReference type="Proteomes" id="UP000606490"/>
    </source>
</evidence>
<dbReference type="RefSeq" id="WP_202825584.1">
    <property type="nucleotide sequence ID" value="NZ_JAEUXJ010000004.1"/>
</dbReference>
<feature type="region of interest" description="Disordered" evidence="1">
    <location>
        <begin position="1"/>
        <end position="31"/>
    </location>
</feature>
<evidence type="ECO:0000313" key="2">
    <source>
        <dbReference type="EMBL" id="MBL6455834.1"/>
    </source>
</evidence>
<comment type="caution">
    <text evidence="2">The sequence shown here is derived from an EMBL/GenBank/DDBJ whole genome shotgun (WGS) entry which is preliminary data.</text>
</comment>
<feature type="compositionally biased region" description="Basic residues" evidence="1">
    <location>
        <begin position="1"/>
        <end position="18"/>
    </location>
</feature>
<protein>
    <submittedName>
        <fullName evidence="2">Uncharacterized protein</fullName>
    </submittedName>
</protein>
<evidence type="ECO:0000256" key="1">
    <source>
        <dbReference type="SAM" id="MobiDB-lite"/>
    </source>
</evidence>